<keyword evidence="3 5" id="KW-0540">Nuclease</keyword>
<comment type="subcellular location">
    <subcellularLocation>
        <location evidence="5">Cytoplasm</location>
    </subcellularLocation>
</comment>
<dbReference type="GO" id="GO:0016788">
    <property type="term" value="F:hydrolase activity, acting on ester bonds"/>
    <property type="evidence" value="ECO:0007669"/>
    <property type="project" value="UniProtKB-UniRule"/>
</dbReference>
<dbReference type="InterPro" id="IPR012337">
    <property type="entry name" value="RNaseH-like_sf"/>
</dbReference>
<evidence type="ECO:0000256" key="6">
    <source>
        <dbReference type="SAM" id="MobiDB-lite"/>
    </source>
</evidence>
<sequence>MSRSSPAPPDTHKTTPPRSQSLPTGKTGVAPEDLDPETAGMIYLAFDYGEKRIGIAVGDSVTRTARGLATVARGDWVAITRLVSAWRPRALIVGLPLDEEGAEQSITAAARRFAAELGERLHLPVHLIDERYSSRAADDWLREARSSGRMTRRVRKGDRDIQAARVILQQWLDVHG</sequence>
<keyword evidence="4 5" id="KW-0378">Hydrolase</keyword>
<feature type="region of interest" description="Disordered" evidence="6">
    <location>
        <begin position="1"/>
        <end position="34"/>
    </location>
</feature>
<proteinExistence type="inferred from homology"/>
<dbReference type="NCBIfam" id="TIGR00250">
    <property type="entry name" value="RNAse_H_YqgF"/>
    <property type="match status" value="1"/>
</dbReference>
<comment type="function">
    <text evidence="5">Could be a nuclease involved in processing of the 5'-end of pre-16S rRNA.</text>
</comment>
<accession>A0A1I2JLC3</accession>
<reference evidence="8 9" key="1">
    <citation type="submission" date="2016-10" db="EMBL/GenBank/DDBJ databases">
        <authorList>
            <person name="de Groot N.N."/>
        </authorList>
    </citation>
    <scope>NUCLEOTIDE SEQUENCE [LARGE SCALE GENOMIC DNA]</scope>
    <source>
        <strain evidence="8 9">DSM 23609</strain>
    </source>
</reference>
<dbReference type="InterPro" id="IPR005227">
    <property type="entry name" value="YqgF"/>
</dbReference>
<evidence type="ECO:0000256" key="1">
    <source>
        <dbReference type="ARBA" id="ARBA00022490"/>
    </source>
</evidence>
<dbReference type="PANTHER" id="PTHR33317:SF4">
    <property type="entry name" value="POLYNUCLEOTIDYL TRANSFERASE, RIBONUCLEASE H-LIKE SUPERFAMILY PROTEIN"/>
    <property type="match status" value="1"/>
</dbReference>
<comment type="similarity">
    <text evidence="5">Belongs to the YqgF HJR family.</text>
</comment>
<dbReference type="PANTHER" id="PTHR33317">
    <property type="entry name" value="POLYNUCLEOTIDYL TRANSFERASE, RIBONUCLEASE H-LIKE SUPERFAMILY PROTEIN"/>
    <property type="match status" value="1"/>
</dbReference>
<dbReference type="InterPro" id="IPR037027">
    <property type="entry name" value="YqgF/RNaseH-like_dom_sf"/>
</dbReference>
<keyword evidence="2 5" id="KW-0690">Ribosome biogenesis</keyword>
<evidence type="ECO:0000313" key="9">
    <source>
        <dbReference type="Proteomes" id="UP000199771"/>
    </source>
</evidence>
<evidence type="ECO:0000256" key="3">
    <source>
        <dbReference type="ARBA" id="ARBA00022722"/>
    </source>
</evidence>
<dbReference type="AlphaFoldDB" id="A0A1I2JLC3"/>
<dbReference type="GO" id="GO:0004518">
    <property type="term" value="F:nuclease activity"/>
    <property type="evidence" value="ECO:0007669"/>
    <property type="project" value="UniProtKB-KW"/>
</dbReference>
<keyword evidence="9" id="KW-1185">Reference proteome</keyword>
<dbReference type="SMART" id="SM00732">
    <property type="entry name" value="YqgFc"/>
    <property type="match status" value="1"/>
</dbReference>
<dbReference type="GO" id="GO:0000967">
    <property type="term" value="P:rRNA 5'-end processing"/>
    <property type="evidence" value="ECO:0007669"/>
    <property type="project" value="UniProtKB-UniRule"/>
</dbReference>
<feature type="domain" description="YqgF/RNase H-like" evidence="7">
    <location>
        <begin position="41"/>
        <end position="137"/>
    </location>
</feature>
<evidence type="ECO:0000256" key="5">
    <source>
        <dbReference type="HAMAP-Rule" id="MF_00651"/>
    </source>
</evidence>
<evidence type="ECO:0000256" key="4">
    <source>
        <dbReference type="ARBA" id="ARBA00022801"/>
    </source>
</evidence>
<evidence type="ECO:0000313" key="8">
    <source>
        <dbReference type="EMBL" id="SFF54770.1"/>
    </source>
</evidence>
<protein>
    <recommendedName>
        <fullName evidence="5">Putative pre-16S rRNA nuclease</fullName>
        <ecNumber evidence="5">3.1.-.-</ecNumber>
    </recommendedName>
</protein>
<gene>
    <name evidence="8" type="ORF">SAMN04488120_10839</name>
</gene>
<dbReference type="SUPFAM" id="SSF53098">
    <property type="entry name" value="Ribonuclease H-like"/>
    <property type="match status" value="1"/>
</dbReference>
<name>A0A1I2JLC3_9GAMM</name>
<evidence type="ECO:0000259" key="7">
    <source>
        <dbReference type="SMART" id="SM00732"/>
    </source>
</evidence>
<feature type="compositionally biased region" description="Polar residues" evidence="6">
    <location>
        <begin position="14"/>
        <end position="24"/>
    </location>
</feature>
<dbReference type="Gene3D" id="3.30.420.140">
    <property type="entry name" value="YqgF/RNase H-like domain"/>
    <property type="match status" value="1"/>
</dbReference>
<dbReference type="EC" id="3.1.-.-" evidence="5"/>
<dbReference type="Pfam" id="PF03652">
    <property type="entry name" value="RuvX"/>
    <property type="match status" value="1"/>
</dbReference>
<dbReference type="GO" id="GO:0005829">
    <property type="term" value="C:cytosol"/>
    <property type="evidence" value="ECO:0007669"/>
    <property type="project" value="TreeGrafter"/>
</dbReference>
<dbReference type="STRING" id="1076937.SAMN04488120_10839"/>
<dbReference type="HAMAP" id="MF_00651">
    <property type="entry name" value="Nuclease_YqgF"/>
    <property type="match status" value="1"/>
</dbReference>
<dbReference type="EMBL" id="FOOC01000008">
    <property type="protein sequence ID" value="SFF54770.1"/>
    <property type="molecule type" value="Genomic_DNA"/>
</dbReference>
<dbReference type="Proteomes" id="UP000199771">
    <property type="component" value="Unassembled WGS sequence"/>
</dbReference>
<evidence type="ECO:0000256" key="2">
    <source>
        <dbReference type="ARBA" id="ARBA00022517"/>
    </source>
</evidence>
<dbReference type="CDD" id="cd16964">
    <property type="entry name" value="YqgF"/>
    <property type="match status" value="1"/>
</dbReference>
<keyword evidence="1 5" id="KW-0963">Cytoplasm</keyword>
<organism evidence="8 9">
    <name type="scientific">Fontimonas thermophila</name>
    <dbReference type="NCBI Taxonomy" id="1076937"/>
    <lineage>
        <taxon>Bacteria</taxon>
        <taxon>Pseudomonadati</taxon>
        <taxon>Pseudomonadota</taxon>
        <taxon>Gammaproteobacteria</taxon>
        <taxon>Nevskiales</taxon>
        <taxon>Nevskiaceae</taxon>
        <taxon>Fontimonas</taxon>
    </lineage>
</organism>
<dbReference type="InterPro" id="IPR006641">
    <property type="entry name" value="YqgF/RNaseH-like_dom"/>
</dbReference>